<dbReference type="Pfam" id="PF01551">
    <property type="entry name" value="Peptidase_M23"/>
    <property type="match status" value="1"/>
</dbReference>
<name>A0A150H756_9MICO</name>
<dbReference type="InterPro" id="IPR011055">
    <property type="entry name" value="Dup_hybrid_motif"/>
</dbReference>
<keyword evidence="4" id="KW-1185">Reference proteome</keyword>
<evidence type="ECO:0000256" key="1">
    <source>
        <dbReference type="ARBA" id="ARBA00022729"/>
    </source>
</evidence>
<dbReference type="Proteomes" id="UP000075357">
    <property type="component" value="Unassembled WGS sequence"/>
</dbReference>
<dbReference type="PANTHER" id="PTHR21666">
    <property type="entry name" value="PEPTIDASE-RELATED"/>
    <property type="match status" value="1"/>
</dbReference>
<protein>
    <submittedName>
        <fullName evidence="3">Lipoprotein NlpD</fullName>
    </submittedName>
</protein>
<evidence type="ECO:0000259" key="2">
    <source>
        <dbReference type="Pfam" id="PF01551"/>
    </source>
</evidence>
<dbReference type="GO" id="GO:0004222">
    <property type="term" value="F:metalloendopeptidase activity"/>
    <property type="evidence" value="ECO:0007669"/>
    <property type="project" value="TreeGrafter"/>
</dbReference>
<dbReference type="RefSeq" id="WP_231860943.1">
    <property type="nucleotide sequence ID" value="NZ_LRAD01000056.1"/>
</dbReference>
<accession>A0A150H756</accession>
<reference evidence="3 4" key="1">
    <citation type="submission" date="2016-01" db="EMBL/GenBank/DDBJ databases">
        <title>Draft genome sequences of Microbacterium laevaniformans LCDC 91-0039 and the type strain of Microbacterium hominis LCDC 84-209.</title>
        <authorList>
            <person name="Bernier A.-M."/>
            <person name="Bernard K."/>
        </authorList>
    </citation>
    <scope>NUCLEOTIDE SEQUENCE [LARGE SCALE GENOMIC DNA]</scope>
    <source>
        <strain evidence="3 4">LCDC 91-0039</strain>
    </source>
</reference>
<sequence length="194" mass="19710">MNADRQRRMVKRVIGVAGTVLAVTLAVVSGASGAAGADGHELRPASGSAGAASARWSWPVSPPRITVAYRAPAHAYGPGHRGIDLASAVGADVRAPDDGVVAFAGVVVDRPLITIDHGDGLVSTMEPISAIVPVGTSVQRGEQVGTVATGGPTAPGEIHLGARRDDVYLNPLRLLGEVPRAVLLPCCEPAQQPG</sequence>
<dbReference type="SUPFAM" id="SSF51261">
    <property type="entry name" value="Duplicated hybrid motif"/>
    <property type="match status" value="1"/>
</dbReference>
<keyword evidence="1" id="KW-0732">Signal</keyword>
<proteinExistence type="predicted"/>
<dbReference type="CDD" id="cd12797">
    <property type="entry name" value="M23_peptidase"/>
    <property type="match status" value="1"/>
</dbReference>
<keyword evidence="3" id="KW-0449">Lipoprotein</keyword>
<dbReference type="InterPro" id="IPR016047">
    <property type="entry name" value="M23ase_b-sheet_dom"/>
</dbReference>
<evidence type="ECO:0000313" key="3">
    <source>
        <dbReference type="EMBL" id="KXZ57844.1"/>
    </source>
</evidence>
<dbReference type="EMBL" id="LRAD01000056">
    <property type="protein sequence ID" value="KXZ57844.1"/>
    <property type="molecule type" value="Genomic_DNA"/>
</dbReference>
<dbReference type="AlphaFoldDB" id="A0A150H756"/>
<organism evidence="3 4">
    <name type="scientific">Microbacterium laevaniformans</name>
    <dbReference type="NCBI Taxonomy" id="36807"/>
    <lineage>
        <taxon>Bacteria</taxon>
        <taxon>Bacillati</taxon>
        <taxon>Actinomycetota</taxon>
        <taxon>Actinomycetes</taxon>
        <taxon>Micrococcales</taxon>
        <taxon>Microbacteriaceae</taxon>
        <taxon>Microbacterium</taxon>
    </lineage>
</organism>
<dbReference type="STRING" id="36807.Mlaev_02629"/>
<evidence type="ECO:0000313" key="4">
    <source>
        <dbReference type="Proteomes" id="UP000075357"/>
    </source>
</evidence>
<dbReference type="Gene3D" id="2.70.70.10">
    <property type="entry name" value="Glucose Permease (Domain IIA)"/>
    <property type="match status" value="1"/>
</dbReference>
<dbReference type="PATRIC" id="fig|36807.3.peg.2676"/>
<feature type="domain" description="M23ase beta-sheet core" evidence="2">
    <location>
        <begin position="79"/>
        <end position="171"/>
    </location>
</feature>
<gene>
    <name evidence="3" type="ORF">Mlaev_02629</name>
</gene>
<comment type="caution">
    <text evidence="3">The sequence shown here is derived from an EMBL/GenBank/DDBJ whole genome shotgun (WGS) entry which is preliminary data.</text>
</comment>
<dbReference type="PANTHER" id="PTHR21666:SF289">
    <property type="entry name" value="L-ALA--D-GLU ENDOPEPTIDASE"/>
    <property type="match status" value="1"/>
</dbReference>
<dbReference type="InterPro" id="IPR050570">
    <property type="entry name" value="Cell_wall_metabolism_enzyme"/>
</dbReference>